<feature type="domain" description="Polyketide synthase dimerisation element" evidence="1">
    <location>
        <begin position="36"/>
        <end position="83"/>
    </location>
</feature>
<dbReference type="Pfam" id="PF18369">
    <property type="entry name" value="PKS_DE"/>
    <property type="match status" value="1"/>
</dbReference>
<dbReference type="InterPro" id="IPR041618">
    <property type="entry name" value="PKS_DE"/>
</dbReference>
<dbReference type="Proteomes" id="UP000192284">
    <property type="component" value="Unassembled WGS sequence"/>
</dbReference>
<evidence type="ECO:0000313" key="3">
    <source>
        <dbReference type="Proteomes" id="UP000192284"/>
    </source>
</evidence>
<dbReference type="RefSeq" id="WP_170062244.1">
    <property type="nucleotide sequence ID" value="NZ_MVHE01000386.1"/>
</dbReference>
<organism evidence="2 3">
    <name type="scientific">Mycobacterium angelicum</name>
    <dbReference type="NCBI Taxonomy" id="470074"/>
    <lineage>
        <taxon>Bacteria</taxon>
        <taxon>Bacillati</taxon>
        <taxon>Actinomycetota</taxon>
        <taxon>Actinomycetes</taxon>
        <taxon>Mycobacteriales</taxon>
        <taxon>Mycobacteriaceae</taxon>
        <taxon>Mycobacterium</taxon>
    </lineage>
</organism>
<name>A0A1W9YQ96_MYCAN</name>
<dbReference type="EMBL" id="MVHE01000386">
    <property type="protein sequence ID" value="ORA02194.1"/>
    <property type="molecule type" value="Genomic_DNA"/>
</dbReference>
<sequence length="93" mass="10145">LYPGATTIALPTYPFQHRSYWLTPAAGVGTFSDPAEGQLWDAVDSDAVDTVAQVLGLQAGAQTDSLPAVVAALRHWRQHLAERARVDQLRYQV</sequence>
<proteinExistence type="predicted"/>
<protein>
    <recommendedName>
        <fullName evidence="1">Polyketide synthase dimerisation element domain-containing protein</fullName>
    </recommendedName>
</protein>
<dbReference type="AlphaFoldDB" id="A0A1W9YQ96"/>
<dbReference type="Gene3D" id="3.30.70.3290">
    <property type="match status" value="1"/>
</dbReference>
<comment type="caution">
    <text evidence="2">The sequence shown here is derived from an EMBL/GenBank/DDBJ whole genome shotgun (WGS) entry which is preliminary data.</text>
</comment>
<keyword evidence="3" id="KW-1185">Reference proteome</keyword>
<evidence type="ECO:0000259" key="1">
    <source>
        <dbReference type="Pfam" id="PF18369"/>
    </source>
</evidence>
<reference evidence="2 3" key="1">
    <citation type="submission" date="2017-02" db="EMBL/GenBank/DDBJ databases">
        <title>The new phylogeny of genus Mycobacterium.</title>
        <authorList>
            <person name="Tortoli E."/>
            <person name="Trovato A."/>
            <person name="Cirillo D.M."/>
        </authorList>
    </citation>
    <scope>NUCLEOTIDE SEQUENCE [LARGE SCALE GENOMIC DNA]</scope>
    <source>
        <strain evidence="2 3">DSM 45057</strain>
    </source>
</reference>
<evidence type="ECO:0000313" key="2">
    <source>
        <dbReference type="EMBL" id="ORA02194.1"/>
    </source>
</evidence>
<feature type="non-terminal residue" evidence="2">
    <location>
        <position position="1"/>
    </location>
</feature>
<accession>A0A1W9YQ96</accession>
<dbReference type="Gene3D" id="6.10.140.1830">
    <property type="match status" value="1"/>
</dbReference>
<feature type="non-terminal residue" evidence="2">
    <location>
        <position position="93"/>
    </location>
</feature>
<gene>
    <name evidence="2" type="ORF">BST12_29930</name>
</gene>